<evidence type="ECO:0000313" key="2">
    <source>
        <dbReference type="Proteomes" id="UP001150238"/>
    </source>
</evidence>
<reference evidence="1" key="1">
    <citation type="submission" date="2022-08" db="EMBL/GenBank/DDBJ databases">
        <authorList>
            <consortium name="DOE Joint Genome Institute"/>
            <person name="Min B."/>
            <person name="Riley R."/>
            <person name="Sierra-Patev S."/>
            <person name="Naranjo-Ortiz M."/>
            <person name="Looney B."/>
            <person name="Konkel Z."/>
            <person name="Slot J.C."/>
            <person name="Sakamoto Y."/>
            <person name="Steenwyk J.L."/>
            <person name="Rokas A."/>
            <person name="Carro J."/>
            <person name="Camarero S."/>
            <person name="Ferreira P."/>
            <person name="Molpeceres G."/>
            <person name="Ruiz-Duenas F.J."/>
            <person name="Serrano A."/>
            <person name="Henrissat B."/>
            <person name="Drula E."/>
            <person name="Hughes K.W."/>
            <person name="Mata J.L."/>
            <person name="Ishikawa N.K."/>
            <person name="Vargas-Isla R."/>
            <person name="Ushijima S."/>
            <person name="Smith C.A."/>
            <person name="Ahrendt S."/>
            <person name="Andreopoulos W."/>
            <person name="He G."/>
            <person name="Labutti K."/>
            <person name="Lipzen A."/>
            <person name="Ng V."/>
            <person name="Sandor L."/>
            <person name="Barry K."/>
            <person name="Martinez A.T."/>
            <person name="Xiao Y."/>
            <person name="Gibbons J.G."/>
            <person name="Terashima K."/>
            <person name="Hibbett D.S."/>
            <person name="Grigoriev I.V."/>
        </authorList>
    </citation>
    <scope>NUCLEOTIDE SEQUENCE</scope>
    <source>
        <strain evidence="1">Sp2 HRB7682 ss15</strain>
    </source>
</reference>
<name>A0A9W9AYX0_9AGAR</name>
<proteinExistence type="predicted"/>
<evidence type="ECO:0000313" key="1">
    <source>
        <dbReference type="EMBL" id="KAJ4493073.1"/>
    </source>
</evidence>
<organism evidence="1 2">
    <name type="scientific">Lentinula lateritia</name>
    <dbReference type="NCBI Taxonomy" id="40482"/>
    <lineage>
        <taxon>Eukaryota</taxon>
        <taxon>Fungi</taxon>
        <taxon>Dikarya</taxon>
        <taxon>Basidiomycota</taxon>
        <taxon>Agaricomycotina</taxon>
        <taxon>Agaricomycetes</taxon>
        <taxon>Agaricomycetidae</taxon>
        <taxon>Agaricales</taxon>
        <taxon>Marasmiineae</taxon>
        <taxon>Omphalotaceae</taxon>
        <taxon>Lentinula</taxon>
    </lineage>
</organism>
<sequence length="297" mass="33077">MFISRCFVSITSYILVIVHVYALPTSISLRAHDWDPSDYNRQPRWVTHYDTGLLSGNSQSAALFTRPLQRQAFLGKSFPSKIGRVWSIHEYKDHKGKVHKEDMTAVVFSKATSGSFQIDVDPVAPHNIGADNQNVPVTDEGISIENGHPRLNRDSVRVNVLGKDTAVILKKIDELVDSGSWDDIPVMIMRGKGGKPLGMTAVYEQANEAQKKSLEEQVKKMTCDKVVSVAKKHQILNRGLDHLDILVTTSGSSVESVTLLTWNVYSIIGKDVPDGELREYCDRLFADMFSTSDSITL</sequence>
<accession>A0A9W9AYX0</accession>
<dbReference type="Proteomes" id="UP001150238">
    <property type="component" value="Unassembled WGS sequence"/>
</dbReference>
<dbReference type="EMBL" id="JANVFS010000004">
    <property type="protein sequence ID" value="KAJ4493073.1"/>
    <property type="molecule type" value="Genomic_DNA"/>
</dbReference>
<protein>
    <submittedName>
        <fullName evidence="1">Uncharacterized protein</fullName>
    </submittedName>
</protein>
<gene>
    <name evidence="1" type="ORF">C8J55DRAFT_502149</name>
</gene>
<comment type="caution">
    <text evidence="1">The sequence shown here is derived from an EMBL/GenBank/DDBJ whole genome shotgun (WGS) entry which is preliminary data.</text>
</comment>
<dbReference type="AlphaFoldDB" id="A0A9W9AYX0"/>
<reference evidence="1" key="2">
    <citation type="journal article" date="2023" name="Proc. Natl. Acad. Sci. U.S.A.">
        <title>A global phylogenomic analysis of the shiitake genus Lentinula.</title>
        <authorList>
            <person name="Sierra-Patev S."/>
            <person name="Min B."/>
            <person name="Naranjo-Ortiz M."/>
            <person name="Looney B."/>
            <person name="Konkel Z."/>
            <person name="Slot J.C."/>
            <person name="Sakamoto Y."/>
            <person name="Steenwyk J.L."/>
            <person name="Rokas A."/>
            <person name="Carro J."/>
            <person name="Camarero S."/>
            <person name="Ferreira P."/>
            <person name="Molpeceres G."/>
            <person name="Ruiz-Duenas F.J."/>
            <person name="Serrano A."/>
            <person name="Henrissat B."/>
            <person name="Drula E."/>
            <person name="Hughes K.W."/>
            <person name="Mata J.L."/>
            <person name="Ishikawa N.K."/>
            <person name="Vargas-Isla R."/>
            <person name="Ushijima S."/>
            <person name="Smith C.A."/>
            <person name="Donoghue J."/>
            <person name="Ahrendt S."/>
            <person name="Andreopoulos W."/>
            <person name="He G."/>
            <person name="LaButti K."/>
            <person name="Lipzen A."/>
            <person name="Ng V."/>
            <person name="Riley R."/>
            <person name="Sandor L."/>
            <person name="Barry K."/>
            <person name="Martinez A.T."/>
            <person name="Xiao Y."/>
            <person name="Gibbons J.G."/>
            <person name="Terashima K."/>
            <person name="Grigoriev I.V."/>
            <person name="Hibbett D."/>
        </authorList>
    </citation>
    <scope>NUCLEOTIDE SEQUENCE</scope>
    <source>
        <strain evidence="1">Sp2 HRB7682 ss15</strain>
    </source>
</reference>